<dbReference type="InterPro" id="IPR028098">
    <property type="entry name" value="Glyco_trans_4-like_N"/>
</dbReference>
<organism evidence="2">
    <name type="scientific">hydrothermal vent metagenome</name>
    <dbReference type="NCBI Taxonomy" id="652676"/>
    <lineage>
        <taxon>unclassified sequences</taxon>
        <taxon>metagenomes</taxon>
        <taxon>ecological metagenomes</taxon>
    </lineage>
</organism>
<dbReference type="Pfam" id="PF13439">
    <property type="entry name" value="Glyco_transf_4"/>
    <property type="match status" value="1"/>
</dbReference>
<dbReference type="Pfam" id="PF13692">
    <property type="entry name" value="Glyco_trans_1_4"/>
    <property type="match status" value="1"/>
</dbReference>
<feature type="domain" description="Glycosyltransferase subfamily 4-like N-terminal" evidence="1">
    <location>
        <begin position="15"/>
        <end position="171"/>
    </location>
</feature>
<dbReference type="SUPFAM" id="SSF53756">
    <property type="entry name" value="UDP-Glycosyltransferase/glycogen phosphorylase"/>
    <property type="match status" value="1"/>
</dbReference>
<dbReference type="Gene3D" id="3.40.50.2000">
    <property type="entry name" value="Glycogen Phosphorylase B"/>
    <property type="match status" value="2"/>
</dbReference>
<dbReference type="CDD" id="cd03801">
    <property type="entry name" value="GT4_PimA-like"/>
    <property type="match status" value="1"/>
</dbReference>
<accession>A0A3B1DA65</accession>
<evidence type="ECO:0000259" key="1">
    <source>
        <dbReference type="Pfam" id="PF13439"/>
    </source>
</evidence>
<protein>
    <recommendedName>
        <fullName evidence="1">Glycosyltransferase subfamily 4-like N-terminal domain-containing protein</fullName>
    </recommendedName>
</protein>
<sequence length="372" mass="41259">MKSLHILHSEAAVGWGGQEIRIIQETRMLLDRGHRVSIVCQPGSPIAERCLAIEHPGFQFYSVAMPRPLSPTAFLTLLRLVKKIRPDILHTHSSIDSWLMSFIGKWLHTPIIRSRHVSIPVKNIFPNNWLYSYFPEKILTSGEAIRKLLIGLNGVTEEQVMSIPAGVDMKRFDPGVSGAAIRAELGLKPGQPLIGKIGVIRGWKGHIYFLEAVPLVLEKFPSARFIIAGAGPGYEEIKERSRAPEFRGSVTVLGHREDIPEIIAAMDVMVLASFAGEGTSQVIPQAFAMKTPVVATTGGSIAELFHDGERGVLAEIKSGKSLAEGIVEILEKPDWAIDISENAYDYCKKELTWERKINQTVQVYNEAIEFYS</sequence>
<dbReference type="PANTHER" id="PTHR45947">
    <property type="entry name" value="SULFOQUINOVOSYL TRANSFERASE SQD2"/>
    <property type="match status" value="1"/>
</dbReference>
<dbReference type="InterPro" id="IPR050194">
    <property type="entry name" value="Glycosyltransferase_grp1"/>
</dbReference>
<gene>
    <name evidence="2" type="ORF">MNBD_NITROSPINAE05-198</name>
</gene>
<dbReference type="PANTHER" id="PTHR45947:SF3">
    <property type="entry name" value="SULFOQUINOVOSYL TRANSFERASE SQD2"/>
    <property type="match status" value="1"/>
</dbReference>
<proteinExistence type="predicted"/>
<dbReference type="EMBL" id="UOGG01000223">
    <property type="protein sequence ID" value="VAX32838.1"/>
    <property type="molecule type" value="Genomic_DNA"/>
</dbReference>
<reference evidence="2" key="1">
    <citation type="submission" date="2018-06" db="EMBL/GenBank/DDBJ databases">
        <authorList>
            <person name="Zhirakovskaya E."/>
        </authorList>
    </citation>
    <scope>NUCLEOTIDE SEQUENCE</scope>
</reference>
<dbReference type="AlphaFoldDB" id="A0A3B1DA65"/>
<evidence type="ECO:0000313" key="2">
    <source>
        <dbReference type="EMBL" id="VAX32838.1"/>
    </source>
</evidence>
<dbReference type="GO" id="GO:0016758">
    <property type="term" value="F:hexosyltransferase activity"/>
    <property type="evidence" value="ECO:0007669"/>
    <property type="project" value="TreeGrafter"/>
</dbReference>
<name>A0A3B1DA65_9ZZZZ</name>